<dbReference type="InterPro" id="IPR036047">
    <property type="entry name" value="F-box-like_dom_sf"/>
</dbReference>
<dbReference type="InterPro" id="IPR001810">
    <property type="entry name" value="F-box_dom"/>
</dbReference>
<evidence type="ECO:0000313" key="2">
    <source>
        <dbReference type="EMBL" id="KAK7387696.1"/>
    </source>
</evidence>
<dbReference type="PANTHER" id="PTHR31672:SF13">
    <property type="entry name" value="F-BOX PROTEIN CPR30-LIKE"/>
    <property type="match status" value="1"/>
</dbReference>
<dbReference type="EMBL" id="JAYMYS010000006">
    <property type="protein sequence ID" value="KAK7387696.1"/>
    <property type="molecule type" value="Genomic_DNA"/>
</dbReference>
<proteinExistence type="predicted"/>
<gene>
    <name evidence="2" type="ORF">VNO78_22486</name>
</gene>
<comment type="caution">
    <text evidence="2">The sequence shown here is derived from an EMBL/GenBank/DDBJ whole genome shotgun (WGS) entry which is preliminary data.</text>
</comment>
<accession>A0AAN9S2F8</accession>
<dbReference type="Gene3D" id="1.20.1280.50">
    <property type="match status" value="1"/>
</dbReference>
<dbReference type="NCBIfam" id="TIGR01640">
    <property type="entry name" value="F_box_assoc_1"/>
    <property type="match status" value="1"/>
</dbReference>
<dbReference type="InterPro" id="IPR006527">
    <property type="entry name" value="F-box-assoc_dom_typ1"/>
</dbReference>
<protein>
    <recommendedName>
        <fullName evidence="1">F-box domain-containing protein</fullName>
    </recommendedName>
</protein>
<dbReference type="SMART" id="SM00256">
    <property type="entry name" value="FBOX"/>
    <property type="match status" value="1"/>
</dbReference>
<dbReference type="Pfam" id="PF12937">
    <property type="entry name" value="F-box-like"/>
    <property type="match status" value="1"/>
</dbReference>
<feature type="domain" description="F-box" evidence="1">
    <location>
        <begin position="1"/>
        <end position="44"/>
    </location>
</feature>
<evidence type="ECO:0000313" key="3">
    <source>
        <dbReference type="Proteomes" id="UP001386955"/>
    </source>
</evidence>
<evidence type="ECO:0000259" key="1">
    <source>
        <dbReference type="PROSITE" id="PS50181"/>
    </source>
</evidence>
<name>A0AAN9S2F8_PSOTE</name>
<dbReference type="InterPro" id="IPR017451">
    <property type="entry name" value="F-box-assoc_interact_dom"/>
</dbReference>
<dbReference type="InterPro" id="IPR050796">
    <property type="entry name" value="SCF_F-box_component"/>
</dbReference>
<sequence length="388" mass="44527">MMRDLPVEVLTEILSRLAVKWVVRLRATCKGWRSLIDSRQFVQFHLSKSHRHGRLIIRQGSHLYSMELKSQSEEQELVELSHPLMCYSNSIKVLGSCNGLLCISNVADDIALWNPFLRKHRILPSDRFQRPQSSLFAARVYGFGHDGASNDYKLVSITYFVDLEKRSFDSQVQLYTLKSDSWISLPSMPYALCCARTMGVLVSTSLHWLVTRQLQPDQPDLIIAFHLSLHSFRELPLPSSVLGHFPMQLSSLGPSLCLVENRDSFFDIWVLKVYSLPHSWHKLFSFTPNLLSMGSRNLKSLRPLLLDRHSLLFEHNRTKLCWYDLSTGSLSYVKTPRIGHSIEATFCVGSLLPPDLLSLRHHDIETETRPSCSKKRDDFLSKGFKLTL</sequence>
<dbReference type="Pfam" id="PF07734">
    <property type="entry name" value="FBA_1"/>
    <property type="match status" value="1"/>
</dbReference>
<dbReference type="AlphaFoldDB" id="A0AAN9S2F8"/>
<keyword evidence="3" id="KW-1185">Reference proteome</keyword>
<reference evidence="2 3" key="1">
    <citation type="submission" date="2024-01" db="EMBL/GenBank/DDBJ databases">
        <title>The genomes of 5 underutilized Papilionoideae crops provide insights into root nodulation and disease resistanc.</title>
        <authorList>
            <person name="Jiang F."/>
        </authorList>
    </citation>
    <scope>NUCLEOTIDE SEQUENCE [LARGE SCALE GENOMIC DNA]</scope>
    <source>
        <strain evidence="2">DUOXIRENSHENG_FW03</strain>
        <tissue evidence="2">Leaves</tissue>
    </source>
</reference>
<organism evidence="2 3">
    <name type="scientific">Psophocarpus tetragonolobus</name>
    <name type="common">Winged bean</name>
    <name type="synonym">Dolichos tetragonolobus</name>
    <dbReference type="NCBI Taxonomy" id="3891"/>
    <lineage>
        <taxon>Eukaryota</taxon>
        <taxon>Viridiplantae</taxon>
        <taxon>Streptophyta</taxon>
        <taxon>Embryophyta</taxon>
        <taxon>Tracheophyta</taxon>
        <taxon>Spermatophyta</taxon>
        <taxon>Magnoliopsida</taxon>
        <taxon>eudicotyledons</taxon>
        <taxon>Gunneridae</taxon>
        <taxon>Pentapetalae</taxon>
        <taxon>rosids</taxon>
        <taxon>fabids</taxon>
        <taxon>Fabales</taxon>
        <taxon>Fabaceae</taxon>
        <taxon>Papilionoideae</taxon>
        <taxon>50 kb inversion clade</taxon>
        <taxon>NPAAA clade</taxon>
        <taxon>indigoferoid/millettioid clade</taxon>
        <taxon>Phaseoleae</taxon>
        <taxon>Psophocarpus</taxon>
    </lineage>
</organism>
<dbReference type="Proteomes" id="UP001386955">
    <property type="component" value="Unassembled WGS sequence"/>
</dbReference>
<dbReference type="SUPFAM" id="SSF81383">
    <property type="entry name" value="F-box domain"/>
    <property type="match status" value="1"/>
</dbReference>
<dbReference type="PANTHER" id="PTHR31672">
    <property type="entry name" value="BNACNNG10540D PROTEIN"/>
    <property type="match status" value="1"/>
</dbReference>
<dbReference type="CDD" id="cd22157">
    <property type="entry name" value="F-box_AtFBW1-like"/>
    <property type="match status" value="1"/>
</dbReference>
<dbReference type="PROSITE" id="PS50181">
    <property type="entry name" value="FBOX"/>
    <property type="match status" value="1"/>
</dbReference>